<dbReference type="Gene3D" id="3.10.620.30">
    <property type="match status" value="1"/>
</dbReference>
<organism evidence="2 3">
    <name type="scientific">Sorangium cellulosum</name>
    <name type="common">Polyangium cellulosum</name>
    <dbReference type="NCBI Taxonomy" id="56"/>
    <lineage>
        <taxon>Bacteria</taxon>
        <taxon>Pseudomonadati</taxon>
        <taxon>Myxococcota</taxon>
        <taxon>Polyangia</taxon>
        <taxon>Polyangiales</taxon>
        <taxon>Polyangiaceae</taxon>
        <taxon>Sorangium</taxon>
    </lineage>
</organism>
<evidence type="ECO:0000313" key="2">
    <source>
        <dbReference type="EMBL" id="KYF64585.1"/>
    </source>
</evidence>
<protein>
    <recommendedName>
        <fullName evidence="1">Transglutaminase-like domain-containing protein</fullName>
    </recommendedName>
</protein>
<dbReference type="InterPro" id="IPR038765">
    <property type="entry name" value="Papain-like_cys_pep_sf"/>
</dbReference>
<comment type="caution">
    <text evidence="2">The sequence shown here is derived from an EMBL/GenBank/DDBJ whole genome shotgun (WGS) entry which is preliminary data.</text>
</comment>
<dbReference type="Proteomes" id="UP000075260">
    <property type="component" value="Unassembled WGS sequence"/>
</dbReference>
<dbReference type="SMART" id="SM00460">
    <property type="entry name" value="TGc"/>
    <property type="match status" value="1"/>
</dbReference>
<dbReference type="AlphaFoldDB" id="A0A150Q9C7"/>
<dbReference type="RefSeq" id="WP_061611612.1">
    <property type="nucleotide sequence ID" value="NZ_JEMA01000905.1"/>
</dbReference>
<gene>
    <name evidence="2" type="ORF">BE15_05320</name>
</gene>
<dbReference type="EMBL" id="JEMA01000905">
    <property type="protein sequence ID" value="KYF64585.1"/>
    <property type="molecule type" value="Genomic_DNA"/>
</dbReference>
<reference evidence="2 3" key="1">
    <citation type="submission" date="2014-02" db="EMBL/GenBank/DDBJ databases">
        <title>The small core and large imbalanced accessory genome model reveals a collaborative survival strategy of Sorangium cellulosum strains in nature.</title>
        <authorList>
            <person name="Han K."/>
            <person name="Peng R."/>
            <person name="Blom J."/>
            <person name="Li Y.-Z."/>
        </authorList>
    </citation>
    <scope>NUCLEOTIDE SEQUENCE [LARGE SCALE GENOMIC DNA]</scope>
    <source>
        <strain evidence="2 3">So0008-312</strain>
    </source>
</reference>
<dbReference type="InterPro" id="IPR013589">
    <property type="entry name" value="Bac_transglu_N"/>
</dbReference>
<proteinExistence type="predicted"/>
<name>A0A150Q9C7_SORCE</name>
<dbReference type="Pfam" id="PF01841">
    <property type="entry name" value="Transglut_core"/>
    <property type="match status" value="1"/>
</dbReference>
<dbReference type="PANTHER" id="PTHR33490">
    <property type="entry name" value="BLR5614 PROTEIN-RELATED"/>
    <property type="match status" value="1"/>
</dbReference>
<feature type="domain" description="Transglutaminase-like" evidence="1">
    <location>
        <begin position="179"/>
        <end position="247"/>
    </location>
</feature>
<dbReference type="InterPro" id="IPR002931">
    <property type="entry name" value="Transglutaminase-like"/>
</dbReference>
<evidence type="ECO:0000259" key="1">
    <source>
        <dbReference type="SMART" id="SM00460"/>
    </source>
</evidence>
<dbReference type="OrthoDB" id="9804872at2"/>
<accession>A0A150Q9C7</accession>
<evidence type="ECO:0000313" key="3">
    <source>
        <dbReference type="Proteomes" id="UP000075260"/>
    </source>
</evidence>
<dbReference type="SUPFAM" id="SSF54001">
    <property type="entry name" value="Cysteine proteinases"/>
    <property type="match status" value="1"/>
</dbReference>
<sequence length="292" mass="32721">MTPTTRKLRVVHRTRYTYDRPVERSVHKLHLCPMDDRDQRVLSHALAIDPAVPTVEIEDVFGNRVARFEIASPYTALTISADSVVELRDADPFAFATTKIRPAFPLAWTPWEQAMIAPYVRPVELPAPQLQELFDYAMSFVERNDADLMETLFAINLTLFREYRYMPGSTDIATTPHDVFVNRRGVCQDFANLFICLARILGIPARYVCGYVYTGNVGTNRAGSDATHAWAQLYIPNIGWKGFDPTNGVLPSLDHVRVGYGRDTTDATPTAGTLYTPAAETMTVDVTVSEVE</sequence>
<dbReference type="PANTHER" id="PTHR33490:SF1">
    <property type="entry name" value="SLL1233 PROTEIN"/>
    <property type="match status" value="1"/>
</dbReference>
<dbReference type="Pfam" id="PF08379">
    <property type="entry name" value="Bact_transglu_N"/>
    <property type="match status" value="1"/>
</dbReference>